<dbReference type="UniPathway" id="UPA00219"/>
<evidence type="ECO:0000256" key="5">
    <source>
        <dbReference type="ARBA" id="ARBA00022676"/>
    </source>
</evidence>
<dbReference type="GO" id="GO:0008360">
    <property type="term" value="P:regulation of cell shape"/>
    <property type="evidence" value="ECO:0007669"/>
    <property type="project" value="UniProtKB-KW"/>
</dbReference>
<dbReference type="GO" id="GO:0009252">
    <property type="term" value="P:peptidoglycan biosynthetic process"/>
    <property type="evidence" value="ECO:0007669"/>
    <property type="project" value="UniProtKB-UniRule"/>
</dbReference>
<evidence type="ECO:0000256" key="7">
    <source>
        <dbReference type="ARBA" id="ARBA00022692"/>
    </source>
</evidence>
<dbReference type="GO" id="GO:0005886">
    <property type="term" value="C:plasma membrane"/>
    <property type="evidence" value="ECO:0007669"/>
    <property type="project" value="UniProtKB-SubCell"/>
</dbReference>
<evidence type="ECO:0000256" key="11">
    <source>
        <dbReference type="ARBA" id="ARBA00023136"/>
    </source>
</evidence>
<keyword evidence="6 16" id="KW-0808">Transferase</keyword>
<keyword evidence="13 16" id="KW-0961">Cell wall biogenesis/degradation</keyword>
<feature type="transmembrane region" description="Helical" evidence="16">
    <location>
        <begin position="64"/>
        <end position="84"/>
    </location>
</feature>
<dbReference type="PROSITE" id="PS00428">
    <property type="entry name" value="FTSW_RODA_SPOVE"/>
    <property type="match status" value="1"/>
</dbReference>
<feature type="transmembrane region" description="Helical" evidence="16">
    <location>
        <begin position="285"/>
        <end position="309"/>
    </location>
</feature>
<keyword evidence="3 16" id="KW-1003">Cell membrane</keyword>
<dbReference type="EMBL" id="AEVO01000075">
    <property type="protein sequence ID" value="EFY06868.1"/>
    <property type="molecule type" value="Genomic_DNA"/>
</dbReference>
<dbReference type="HAMAP" id="MF_00913">
    <property type="entry name" value="PGT_FtsW_proteobact"/>
    <property type="match status" value="1"/>
</dbReference>
<dbReference type="GO" id="GO:0032153">
    <property type="term" value="C:cell division site"/>
    <property type="evidence" value="ECO:0007669"/>
    <property type="project" value="UniProtKB-UniRule"/>
</dbReference>
<dbReference type="OrthoDB" id="9768187at2"/>
<dbReference type="PANTHER" id="PTHR30474">
    <property type="entry name" value="CELL CYCLE PROTEIN"/>
    <property type="match status" value="1"/>
</dbReference>
<keyword evidence="8 16" id="KW-0133">Cell shape</keyword>
<dbReference type="HOGENOM" id="CLU_029243_1_1_6"/>
<evidence type="ECO:0000256" key="8">
    <source>
        <dbReference type="ARBA" id="ARBA00022960"/>
    </source>
</evidence>
<name>E8LKV4_SUCHY</name>
<keyword evidence="7 16" id="KW-0812">Transmembrane</keyword>
<keyword evidence="4 16" id="KW-0132">Cell division</keyword>
<accession>E8LKV4</accession>
<dbReference type="InterPro" id="IPR001182">
    <property type="entry name" value="FtsW/RodA"/>
</dbReference>
<keyword evidence="18" id="KW-1185">Reference proteome</keyword>
<evidence type="ECO:0000256" key="6">
    <source>
        <dbReference type="ARBA" id="ARBA00022679"/>
    </source>
</evidence>
<comment type="pathway">
    <text evidence="2 16">Cell wall biogenesis; peptidoglycan biosynthesis.</text>
</comment>
<evidence type="ECO:0000256" key="1">
    <source>
        <dbReference type="ARBA" id="ARBA00004651"/>
    </source>
</evidence>
<feature type="transmembrane region" description="Helical" evidence="16">
    <location>
        <begin position="200"/>
        <end position="220"/>
    </location>
</feature>
<reference evidence="17 18" key="1">
    <citation type="submission" date="2011-01" db="EMBL/GenBank/DDBJ databases">
        <authorList>
            <person name="Weinstock G."/>
            <person name="Sodergren E."/>
            <person name="Clifton S."/>
            <person name="Fulton L."/>
            <person name="Fulton B."/>
            <person name="Courtney L."/>
            <person name="Fronick C."/>
            <person name="Harrison M."/>
            <person name="Strong C."/>
            <person name="Farmer C."/>
            <person name="Delahaunty K."/>
            <person name="Markovic C."/>
            <person name="Hall O."/>
            <person name="Minx P."/>
            <person name="Tomlinson C."/>
            <person name="Mitreva M."/>
            <person name="Hou S."/>
            <person name="Chen J."/>
            <person name="Wollam A."/>
            <person name="Pepin K.H."/>
            <person name="Johnson M."/>
            <person name="Bhonagiri V."/>
            <person name="Zhang X."/>
            <person name="Suruliraj S."/>
            <person name="Warren W."/>
            <person name="Chinwalla A."/>
            <person name="Mardis E.R."/>
            <person name="Wilson R.K."/>
        </authorList>
    </citation>
    <scope>NUCLEOTIDE SEQUENCE [LARGE SCALE GENOMIC DNA]</scope>
    <source>
        <strain evidence="18">DSM 22608 / JCM 16073 / KCTC 15190 / YIT 12066</strain>
    </source>
</reference>
<feature type="transmembrane region" description="Helical" evidence="16">
    <location>
        <begin position="21"/>
        <end position="44"/>
    </location>
</feature>
<comment type="function">
    <text evidence="16">Peptidoglycan polymerase that is essential for cell division.</text>
</comment>
<gene>
    <name evidence="16 17" type="primary">ftsW</name>
    <name evidence="17" type="ORF">HMPREF9444_01354</name>
</gene>
<feature type="transmembrane region" description="Helical" evidence="16">
    <location>
        <begin position="176"/>
        <end position="193"/>
    </location>
</feature>
<evidence type="ECO:0000313" key="17">
    <source>
        <dbReference type="EMBL" id="EFY06868.1"/>
    </source>
</evidence>
<comment type="catalytic activity">
    <reaction evidence="15 16">
        <text>[GlcNAc-(1-&gt;4)-Mur2Ac(oyl-L-Ala-gamma-D-Glu-L-Lys-D-Ala-D-Ala)](n)-di-trans,octa-cis-undecaprenyl diphosphate + beta-D-GlcNAc-(1-&gt;4)-Mur2Ac(oyl-L-Ala-gamma-D-Glu-L-Lys-D-Ala-D-Ala)-di-trans,octa-cis-undecaprenyl diphosphate = [GlcNAc-(1-&gt;4)-Mur2Ac(oyl-L-Ala-gamma-D-Glu-L-Lys-D-Ala-D-Ala)](n+1)-di-trans,octa-cis-undecaprenyl diphosphate + di-trans,octa-cis-undecaprenyl diphosphate + H(+)</text>
        <dbReference type="Rhea" id="RHEA:23708"/>
        <dbReference type="Rhea" id="RHEA-COMP:9602"/>
        <dbReference type="Rhea" id="RHEA-COMP:9603"/>
        <dbReference type="ChEBI" id="CHEBI:15378"/>
        <dbReference type="ChEBI" id="CHEBI:58405"/>
        <dbReference type="ChEBI" id="CHEBI:60033"/>
        <dbReference type="ChEBI" id="CHEBI:78435"/>
        <dbReference type="EC" id="2.4.99.28"/>
    </reaction>
</comment>
<dbReference type="AlphaFoldDB" id="E8LKV4"/>
<evidence type="ECO:0000256" key="14">
    <source>
        <dbReference type="ARBA" id="ARBA00038053"/>
    </source>
</evidence>
<comment type="similarity">
    <text evidence="14 16">Belongs to the SEDS family. FtsW subfamily.</text>
</comment>
<evidence type="ECO:0000256" key="16">
    <source>
        <dbReference type="HAMAP-Rule" id="MF_00913"/>
    </source>
</evidence>
<dbReference type="InterPro" id="IPR018365">
    <property type="entry name" value="Cell_cycle_FtsW-rel_CS"/>
</dbReference>
<comment type="caution">
    <text evidence="17">The sequence shown here is derived from an EMBL/GenBank/DDBJ whole genome shotgun (WGS) entry which is preliminary data.</text>
</comment>
<evidence type="ECO:0000256" key="12">
    <source>
        <dbReference type="ARBA" id="ARBA00023306"/>
    </source>
</evidence>
<dbReference type="EC" id="2.4.99.28" evidence="16"/>
<organism evidence="17 18">
    <name type="scientific">Succinatimonas hippei (strain DSM 22608 / JCM 16073 / KCTC 15190 / YIT 12066)</name>
    <dbReference type="NCBI Taxonomy" id="762983"/>
    <lineage>
        <taxon>Bacteria</taxon>
        <taxon>Pseudomonadati</taxon>
        <taxon>Pseudomonadota</taxon>
        <taxon>Gammaproteobacteria</taxon>
        <taxon>Aeromonadales</taxon>
        <taxon>Succinivibrionaceae</taxon>
        <taxon>Succinatimonas</taxon>
    </lineage>
</organism>
<dbReference type="GO" id="GO:0008955">
    <property type="term" value="F:peptidoglycan glycosyltransferase activity"/>
    <property type="evidence" value="ECO:0007669"/>
    <property type="project" value="UniProtKB-UniRule"/>
</dbReference>
<evidence type="ECO:0000256" key="4">
    <source>
        <dbReference type="ARBA" id="ARBA00022618"/>
    </source>
</evidence>
<feature type="transmembrane region" description="Helical" evidence="16">
    <location>
        <begin position="321"/>
        <end position="342"/>
    </location>
</feature>
<evidence type="ECO:0000313" key="18">
    <source>
        <dbReference type="Proteomes" id="UP000018458"/>
    </source>
</evidence>
<comment type="subcellular location">
    <subcellularLocation>
        <location evidence="16">Cell inner membrane</location>
        <topology evidence="16">Multi-pass membrane protein</topology>
    </subcellularLocation>
    <subcellularLocation>
        <location evidence="1">Cell membrane</location>
        <topology evidence="1">Multi-pass membrane protein</topology>
    </subcellularLocation>
    <text evidence="16">Localizes to the division septum.</text>
</comment>
<keyword evidence="12 16" id="KW-0131">Cell cycle</keyword>
<evidence type="ECO:0000256" key="15">
    <source>
        <dbReference type="ARBA" id="ARBA00049902"/>
    </source>
</evidence>
<dbReference type="Pfam" id="PF01098">
    <property type="entry name" value="FTSW_RODA_SPOVE"/>
    <property type="match status" value="1"/>
</dbReference>
<dbReference type="RefSeq" id="WP_009143542.1">
    <property type="nucleotide sequence ID" value="NZ_GL831009.1"/>
</dbReference>
<evidence type="ECO:0000256" key="13">
    <source>
        <dbReference type="ARBA" id="ARBA00023316"/>
    </source>
</evidence>
<dbReference type="InterPro" id="IPR013437">
    <property type="entry name" value="FtsW"/>
</dbReference>
<proteinExistence type="inferred from homology"/>
<keyword evidence="5 16" id="KW-0328">Glycosyltransferase</keyword>
<dbReference type="GO" id="GO:0015648">
    <property type="term" value="F:lipid-linked peptidoglycan transporter activity"/>
    <property type="evidence" value="ECO:0007669"/>
    <property type="project" value="TreeGrafter"/>
</dbReference>
<feature type="transmembrane region" description="Helical" evidence="16">
    <location>
        <begin position="91"/>
        <end position="110"/>
    </location>
</feature>
<feature type="transmembrane region" description="Helical" evidence="16">
    <location>
        <begin position="149"/>
        <end position="170"/>
    </location>
</feature>
<evidence type="ECO:0000256" key="2">
    <source>
        <dbReference type="ARBA" id="ARBA00004752"/>
    </source>
</evidence>
<evidence type="ECO:0000256" key="9">
    <source>
        <dbReference type="ARBA" id="ARBA00022984"/>
    </source>
</evidence>
<keyword evidence="9 16" id="KW-0573">Peptidoglycan synthesis</keyword>
<dbReference type="eggNOG" id="COG0772">
    <property type="taxonomic scope" value="Bacteria"/>
</dbReference>
<protein>
    <recommendedName>
        <fullName evidence="16">Probable peptidoglycan glycosyltransferase FtsW</fullName>
        <shortName evidence="16">PGT</shortName>
        <ecNumber evidence="16">2.4.99.28</ecNumber>
    </recommendedName>
    <alternativeName>
        <fullName evidence="16">Cell division protein FtsW</fullName>
    </alternativeName>
    <alternativeName>
        <fullName evidence="16">Cell wall polymerase</fullName>
    </alternativeName>
    <alternativeName>
        <fullName evidence="16">Peptidoglycan polymerase</fullName>
        <shortName evidence="16">PG polymerase</shortName>
    </alternativeName>
</protein>
<keyword evidence="16" id="KW-0997">Cell inner membrane</keyword>
<keyword evidence="10 16" id="KW-1133">Transmembrane helix</keyword>
<dbReference type="NCBIfam" id="TIGR02614">
    <property type="entry name" value="ftsW"/>
    <property type="match status" value="1"/>
</dbReference>
<feature type="transmembrane region" description="Helical" evidence="16">
    <location>
        <begin position="354"/>
        <end position="375"/>
    </location>
</feature>
<dbReference type="GO" id="GO:0043093">
    <property type="term" value="P:FtsZ-dependent cytokinesis"/>
    <property type="evidence" value="ECO:0007669"/>
    <property type="project" value="UniProtKB-UniRule"/>
</dbReference>
<evidence type="ECO:0000256" key="3">
    <source>
        <dbReference type="ARBA" id="ARBA00022475"/>
    </source>
</evidence>
<dbReference type="STRING" id="762983.HMPREF9444_01354"/>
<sequence length="397" mass="43563">MSEKAAAAPVLKKAKDKNKVCFDRMLLLVALALMGISVVLISSASVMESLTRFNDPMYFLKRQLIYVIAALFLGLVCAAIPTGVWKKYNMACMFLTLVLLILVLIVGREVNEAKRWIHLGFINIQPAEVLKLCWILYFSSYTCRKIYEVQSRLSGFIKPMIFIAVISLMLLAQPDFGSLVVITCITFGILFVAGAGLLKYIATLTIVGVIGGILVMIQPYRMRRILSFLDPWEDQFGAGYQLTQSLMAFGRGGLTGEGLGNSIQKLGYLPEAHTDFVTAILGEEFGFIGMCAVILLEFIIVYKAIVISFNILRKAPLYQGYVAFGIGVWFCLQTVINIGAASGALPTKGLTLPLVSYGGSSLFVSIAAIAILLRIDFEWRNGSLKADLKESLQGKTS</sequence>
<keyword evidence="11 16" id="KW-0472">Membrane</keyword>
<dbReference type="PANTHER" id="PTHR30474:SF2">
    <property type="entry name" value="PEPTIDOGLYCAN GLYCOSYLTRANSFERASE FTSW-RELATED"/>
    <property type="match status" value="1"/>
</dbReference>
<dbReference type="Proteomes" id="UP000018458">
    <property type="component" value="Unassembled WGS sequence"/>
</dbReference>
<evidence type="ECO:0000256" key="10">
    <source>
        <dbReference type="ARBA" id="ARBA00022989"/>
    </source>
</evidence>
<dbReference type="GO" id="GO:0071555">
    <property type="term" value="P:cell wall organization"/>
    <property type="evidence" value="ECO:0007669"/>
    <property type="project" value="UniProtKB-KW"/>
</dbReference>